<dbReference type="Proteomes" id="UP000253772">
    <property type="component" value="Chromosome c1"/>
</dbReference>
<dbReference type="AlphaFoldDB" id="A0A2L0XAA5"/>
<name>A0A2L0XAA5_9BURK</name>
<evidence type="ECO:0000313" key="2">
    <source>
        <dbReference type="Proteomes" id="UP000253772"/>
    </source>
</evidence>
<dbReference type="OrthoDB" id="8926338at2"/>
<proteinExistence type="predicted"/>
<dbReference type="EMBL" id="CP037900">
    <property type="protein sequence ID" value="QBP11083.1"/>
    <property type="molecule type" value="Genomic_DNA"/>
</dbReference>
<gene>
    <name evidence="1" type="ORF">DDF84_015605</name>
</gene>
<organism evidence="1 2">
    <name type="scientific">Cupriavidus metallidurans</name>
    <dbReference type="NCBI Taxonomy" id="119219"/>
    <lineage>
        <taxon>Bacteria</taxon>
        <taxon>Pseudomonadati</taxon>
        <taxon>Pseudomonadota</taxon>
        <taxon>Betaproteobacteria</taxon>
        <taxon>Burkholderiales</taxon>
        <taxon>Burkholderiaceae</taxon>
        <taxon>Cupriavidus</taxon>
    </lineage>
</organism>
<accession>A0A2L0XAA5</accession>
<evidence type="ECO:0000313" key="1">
    <source>
        <dbReference type="EMBL" id="QBP11083.1"/>
    </source>
</evidence>
<sequence>MASETQIIRPGLWSMHQTIAPFPPDAGIAASQSSGRTPMRGRLIRLAVTTLPMAALLAACSSSQPPAESATQAAAQESVQVAPAWQAERVKYMECVQVKVDDGVSSKAVPADVAGGALSACQDQLKVMHDAFQSYLMAGMSSAHGRSSAKQAADRVTTDTREKARVYLTRYVEVERYKAGQR</sequence>
<reference evidence="1 2" key="1">
    <citation type="submission" date="2019-03" db="EMBL/GenBank/DDBJ databases">
        <title>Comparative insights into the high quality Complete genome sequence of highly metal resistant Cupriavidus metallidurans strain BS1 isolated from a gold-copper mine.</title>
        <authorList>
            <person name="Mazhar H.S."/>
            <person name="Rensing C."/>
        </authorList>
    </citation>
    <scope>NUCLEOTIDE SEQUENCE [LARGE SCALE GENOMIC DNA]</scope>
    <source>
        <strain evidence="1 2">BS1</strain>
    </source>
</reference>
<protein>
    <submittedName>
        <fullName evidence="1">Uncharacterized protein</fullName>
    </submittedName>
</protein>